<feature type="region of interest" description="Disordered" evidence="7">
    <location>
        <begin position="129"/>
        <end position="164"/>
    </location>
</feature>
<evidence type="ECO:0000256" key="3">
    <source>
        <dbReference type="ARBA" id="ARBA00022729"/>
    </source>
</evidence>
<evidence type="ECO:0000256" key="6">
    <source>
        <dbReference type="ARBA" id="ARBA00034103"/>
    </source>
</evidence>
<protein>
    <recommendedName>
        <fullName evidence="13">VWFC domain-containing protein</fullName>
    </recommendedName>
</protein>
<feature type="compositionally biased region" description="Basic residues" evidence="7">
    <location>
        <begin position="153"/>
        <end position="164"/>
    </location>
</feature>
<evidence type="ECO:0000256" key="4">
    <source>
        <dbReference type="ARBA" id="ARBA00022737"/>
    </source>
</evidence>
<dbReference type="Pfam" id="PF23333">
    <property type="entry name" value="VWC2L_1st"/>
    <property type="match status" value="1"/>
</dbReference>
<evidence type="ECO:0000256" key="1">
    <source>
        <dbReference type="ARBA" id="ARBA00004613"/>
    </source>
</evidence>
<dbReference type="PANTHER" id="PTHR46252:SF5">
    <property type="entry name" value="BRORIN-LIKE"/>
    <property type="match status" value="1"/>
</dbReference>
<comment type="caution">
    <text evidence="11">The sequence shown here is derived from an EMBL/GenBank/DDBJ whole genome shotgun (WGS) entry which is preliminary data.</text>
</comment>
<dbReference type="GO" id="GO:0045202">
    <property type="term" value="C:synapse"/>
    <property type="evidence" value="ECO:0007669"/>
    <property type="project" value="UniProtKB-SubCell"/>
</dbReference>
<comment type="subcellular location">
    <subcellularLocation>
        <location evidence="1">Secreted</location>
    </subcellularLocation>
    <subcellularLocation>
        <location evidence="6">Synapse</location>
    </subcellularLocation>
</comment>
<dbReference type="GO" id="GO:0032281">
    <property type="term" value="C:AMPA glutamate receptor complex"/>
    <property type="evidence" value="ECO:0007669"/>
    <property type="project" value="TreeGrafter"/>
</dbReference>
<keyword evidence="5" id="KW-0770">Synapse</keyword>
<dbReference type="PANTHER" id="PTHR46252">
    <property type="entry name" value="BRORIN FAMILY MEMBER"/>
    <property type="match status" value="1"/>
</dbReference>
<dbReference type="Pfam" id="PF23331">
    <property type="entry name" value="VWC2L_C"/>
    <property type="match status" value="1"/>
</dbReference>
<sequence>MSGHGLCLSLALLSLTSGAASEYSTKTDSDYEFGDYRGKWCMDDYGFVYNIGETYYPSPTSCPCTCTEDGPLCIQPQCPRIHPRCTRISYKSCCPVCEAVSKVCVHGGKTYKVLEEFMVRVNADLMGKKGMSSSRTPTAESGSTAVGQSVVTRKSRGRTRGRRTARLTLSRASGRPPHQLPVCQLSPCEKCRCEANREVYCTVSEWPNCFAGSQVIPAGVRVDVDEYTVCFCSYKDGTWETHHQATCERRKRPDQPEEPGGTSEQMVEEQLTPELDTI</sequence>
<feature type="domain" description="VWC2L C-terminal" evidence="9">
    <location>
        <begin position="208"/>
        <end position="251"/>
    </location>
</feature>
<dbReference type="AlphaFoldDB" id="A0A8T2NUB7"/>
<keyword evidence="4" id="KW-0677">Repeat</keyword>
<dbReference type="OrthoDB" id="8574072at2759"/>
<organism evidence="11 12">
    <name type="scientific">Albula glossodonta</name>
    <name type="common">roundjaw bonefish</name>
    <dbReference type="NCBI Taxonomy" id="121402"/>
    <lineage>
        <taxon>Eukaryota</taxon>
        <taxon>Metazoa</taxon>
        <taxon>Chordata</taxon>
        <taxon>Craniata</taxon>
        <taxon>Vertebrata</taxon>
        <taxon>Euteleostomi</taxon>
        <taxon>Actinopterygii</taxon>
        <taxon>Neopterygii</taxon>
        <taxon>Teleostei</taxon>
        <taxon>Albuliformes</taxon>
        <taxon>Albulidae</taxon>
        <taxon>Albula</taxon>
    </lineage>
</organism>
<feature type="chain" id="PRO_5035929464" description="VWFC domain-containing protein" evidence="8">
    <location>
        <begin position="22"/>
        <end position="278"/>
    </location>
</feature>
<name>A0A8T2NUB7_9TELE</name>
<evidence type="ECO:0000313" key="11">
    <source>
        <dbReference type="EMBL" id="KAG9343744.1"/>
    </source>
</evidence>
<dbReference type="GO" id="GO:0030514">
    <property type="term" value="P:negative regulation of BMP signaling pathway"/>
    <property type="evidence" value="ECO:0007669"/>
    <property type="project" value="TreeGrafter"/>
</dbReference>
<evidence type="ECO:0000259" key="10">
    <source>
        <dbReference type="Pfam" id="PF23333"/>
    </source>
</evidence>
<feature type="compositionally biased region" description="Polar residues" evidence="7">
    <location>
        <begin position="131"/>
        <end position="147"/>
    </location>
</feature>
<dbReference type="Proteomes" id="UP000824540">
    <property type="component" value="Unassembled WGS sequence"/>
</dbReference>
<dbReference type="InterPro" id="IPR059152">
    <property type="entry name" value="VWC2L_N"/>
</dbReference>
<evidence type="ECO:0000256" key="5">
    <source>
        <dbReference type="ARBA" id="ARBA00023018"/>
    </source>
</evidence>
<evidence type="ECO:0008006" key="13">
    <source>
        <dbReference type="Google" id="ProtNLM"/>
    </source>
</evidence>
<evidence type="ECO:0000256" key="2">
    <source>
        <dbReference type="ARBA" id="ARBA00022525"/>
    </source>
</evidence>
<proteinExistence type="predicted"/>
<evidence type="ECO:0000313" key="12">
    <source>
        <dbReference type="Proteomes" id="UP000824540"/>
    </source>
</evidence>
<gene>
    <name evidence="11" type="ORF">JZ751_013125</name>
</gene>
<keyword evidence="2" id="KW-0964">Secreted</keyword>
<accession>A0A8T2NUB7</accession>
<dbReference type="InterPro" id="IPR042979">
    <property type="entry name" value="VWC2/VWC2L"/>
</dbReference>
<dbReference type="InterPro" id="IPR057856">
    <property type="entry name" value="VWC2L_C"/>
</dbReference>
<feature type="region of interest" description="Disordered" evidence="7">
    <location>
        <begin position="247"/>
        <end position="278"/>
    </location>
</feature>
<feature type="domain" description="VWC2L-like N-terminal" evidence="10">
    <location>
        <begin position="39"/>
        <end position="78"/>
    </location>
</feature>
<evidence type="ECO:0000259" key="9">
    <source>
        <dbReference type="Pfam" id="PF23331"/>
    </source>
</evidence>
<keyword evidence="12" id="KW-1185">Reference proteome</keyword>
<keyword evidence="3 8" id="KW-0732">Signal</keyword>
<feature type="signal peptide" evidence="8">
    <location>
        <begin position="1"/>
        <end position="21"/>
    </location>
</feature>
<feature type="non-terminal residue" evidence="11">
    <location>
        <position position="1"/>
    </location>
</feature>
<reference evidence="11" key="1">
    <citation type="thesis" date="2021" institute="BYU ScholarsArchive" country="Provo, UT, USA">
        <title>Applications of and Algorithms for Genome Assembly and Genomic Analyses with an Emphasis on Marine Teleosts.</title>
        <authorList>
            <person name="Pickett B.D."/>
        </authorList>
    </citation>
    <scope>NUCLEOTIDE SEQUENCE</scope>
    <source>
        <strain evidence="11">HI-2016</strain>
    </source>
</reference>
<dbReference type="EMBL" id="JAFBMS010000022">
    <property type="protein sequence ID" value="KAG9343744.1"/>
    <property type="molecule type" value="Genomic_DNA"/>
</dbReference>
<dbReference type="GO" id="GO:0005615">
    <property type="term" value="C:extracellular space"/>
    <property type="evidence" value="ECO:0007669"/>
    <property type="project" value="TreeGrafter"/>
</dbReference>
<evidence type="ECO:0000256" key="7">
    <source>
        <dbReference type="SAM" id="MobiDB-lite"/>
    </source>
</evidence>
<evidence type="ECO:0000256" key="8">
    <source>
        <dbReference type="SAM" id="SignalP"/>
    </source>
</evidence>